<dbReference type="InterPro" id="IPR027417">
    <property type="entry name" value="P-loop_NTPase"/>
</dbReference>
<name>A0ABV0JJA0_9CYAN</name>
<dbReference type="SMART" id="SM00450">
    <property type="entry name" value="RHOD"/>
    <property type="match status" value="1"/>
</dbReference>
<dbReference type="EMBL" id="JAMPKK010000004">
    <property type="protein sequence ID" value="MEP0863504.1"/>
    <property type="molecule type" value="Genomic_DNA"/>
</dbReference>
<reference evidence="3 4" key="1">
    <citation type="submission" date="2022-04" db="EMBL/GenBank/DDBJ databases">
        <title>Positive selection, recombination, and allopatry shape intraspecific diversity of widespread and dominant cyanobacteria.</title>
        <authorList>
            <person name="Wei J."/>
            <person name="Shu W."/>
            <person name="Hu C."/>
        </authorList>
    </citation>
    <scope>NUCLEOTIDE SEQUENCE [LARGE SCALE GENOMIC DNA]</scope>
    <source>
        <strain evidence="3 4">GB2-A5</strain>
    </source>
</reference>
<dbReference type="PROSITE" id="PS50206">
    <property type="entry name" value="RHODANESE_3"/>
    <property type="match status" value="1"/>
</dbReference>
<evidence type="ECO:0000259" key="2">
    <source>
        <dbReference type="PROSITE" id="PS50206"/>
    </source>
</evidence>
<dbReference type="EC" id="2.5.1.-" evidence="3"/>
<comment type="caution">
    <text evidence="3">The sequence shown here is derived from an EMBL/GenBank/DDBJ whole genome shotgun (WGS) entry which is preliminary data.</text>
</comment>
<evidence type="ECO:0000313" key="3">
    <source>
        <dbReference type="EMBL" id="MEP0863504.1"/>
    </source>
</evidence>
<gene>
    <name evidence="3" type="primary">mnmH</name>
    <name evidence="3" type="ORF">NDI37_03365</name>
</gene>
<dbReference type="NCBIfam" id="NF008752">
    <property type="entry name" value="PRK11784.1-4"/>
    <property type="match status" value="1"/>
</dbReference>
<dbReference type="SUPFAM" id="SSF52540">
    <property type="entry name" value="P-loop containing nucleoside triphosphate hydrolases"/>
    <property type="match status" value="1"/>
</dbReference>
<keyword evidence="1" id="KW-0711">Selenium</keyword>
<keyword evidence="4" id="KW-1185">Reference proteome</keyword>
<dbReference type="Proteomes" id="UP001442494">
    <property type="component" value="Unassembled WGS sequence"/>
</dbReference>
<dbReference type="InterPro" id="IPR001763">
    <property type="entry name" value="Rhodanese-like_dom"/>
</dbReference>
<evidence type="ECO:0000313" key="4">
    <source>
        <dbReference type="Proteomes" id="UP001442494"/>
    </source>
</evidence>
<proteinExistence type="predicted"/>
<dbReference type="PANTHER" id="PTHR30401:SF0">
    <property type="entry name" value="TRNA 2-SELENOURIDINE SYNTHASE"/>
    <property type="match status" value="1"/>
</dbReference>
<protein>
    <submittedName>
        <fullName evidence="3">tRNA 2-selenouridine(34) synthase MnmH</fullName>
        <ecNumber evidence="3">2.5.1.-</ecNumber>
    </submittedName>
</protein>
<dbReference type="Pfam" id="PF26341">
    <property type="entry name" value="AAA_SelU"/>
    <property type="match status" value="2"/>
</dbReference>
<dbReference type="GO" id="GO:0016740">
    <property type="term" value="F:transferase activity"/>
    <property type="evidence" value="ECO:0007669"/>
    <property type="project" value="UniProtKB-KW"/>
</dbReference>
<accession>A0ABV0JJA0</accession>
<dbReference type="Pfam" id="PF00581">
    <property type="entry name" value="Rhodanese"/>
    <property type="match status" value="1"/>
</dbReference>
<dbReference type="InterPro" id="IPR017582">
    <property type="entry name" value="SelU"/>
</dbReference>
<dbReference type="SUPFAM" id="SSF52821">
    <property type="entry name" value="Rhodanese/Cell cycle control phosphatase"/>
    <property type="match status" value="1"/>
</dbReference>
<dbReference type="PANTHER" id="PTHR30401">
    <property type="entry name" value="TRNA 2-SELENOURIDINE SYNTHASE"/>
    <property type="match status" value="1"/>
</dbReference>
<keyword evidence="3" id="KW-0808">Transferase</keyword>
<sequence length="380" mass="43363">MNYNFSIFPIPHSQISMLRSPNYTKLPFTQTYSDIIDVRSQSEFTEDRIIGAINLPVLNDEERAKVGTLYKQCPFTARKLGAALVAQNIAQHLTTYFADKEKDYHPLIYCWRGGQRSNSLAMVVSQIGWQVTIIEGGYKTYRAYVREQLEDLPEKFTYRVLAGMTGSGKTHILRHLAALGVQVLDLEGLANHRGSLLGEEWESGRVEDKEKKALFPQSPVPSPQSQPSQKHFESLVLHELQSFDPNLPVWVEAESNKIGRVYLPKSLWQQMQQSSGVEIELPLNARIQWLLQEYPQLIAHPEVVKGKLEKLKSRYGGEKIKEWYRLIDAQQGENLVGDLLVCHYDPSYNHAIHRCFPKIERVLSLPDLSDASVTALLKEF</sequence>
<organism evidence="3 4">
    <name type="scientific">Funiculus sociatus GB2-A5</name>
    <dbReference type="NCBI Taxonomy" id="2933946"/>
    <lineage>
        <taxon>Bacteria</taxon>
        <taxon>Bacillati</taxon>
        <taxon>Cyanobacteriota</taxon>
        <taxon>Cyanophyceae</taxon>
        <taxon>Coleofasciculales</taxon>
        <taxon>Coleofasciculaceae</taxon>
        <taxon>Funiculus</taxon>
    </lineage>
</organism>
<dbReference type="InterPro" id="IPR058840">
    <property type="entry name" value="AAA_SelU"/>
</dbReference>
<dbReference type="Gene3D" id="3.40.250.10">
    <property type="entry name" value="Rhodanese-like domain"/>
    <property type="match status" value="1"/>
</dbReference>
<feature type="domain" description="Rhodanese" evidence="2">
    <location>
        <begin position="35"/>
        <end position="150"/>
    </location>
</feature>
<dbReference type="NCBIfam" id="TIGR03167">
    <property type="entry name" value="tRNA_sel_U_synt"/>
    <property type="match status" value="1"/>
</dbReference>
<evidence type="ECO:0000256" key="1">
    <source>
        <dbReference type="ARBA" id="ARBA00023266"/>
    </source>
</evidence>
<dbReference type="InterPro" id="IPR036873">
    <property type="entry name" value="Rhodanese-like_dom_sf"/>
</dbReference>